<gene>
    <name evidence="3" type="primary">A0A0U1J4N7</name>
</gene>
<reference evidence="3" key="1">
    <citation type="submission" date="2019-10" db="EMBL/GenBank/DDBJ databases">
        <authorList>
            <person name="Nor Muhammad N."/>
        </authorList>
    </citation>
    <scope>NUCLEOTIDE SEQUENCE</scope>
</reference>
<evidence type="ECO:0000256" key="1">
    <source>
        <dbReference type="SAM" id="Coils"/>
    </source>
</evidence>
<keyword evidence="1" id="KW-0175">Coiled coil</keyword>
<protein>
    <submittedName>
        <fullName evidence="3">Membrane fusogenic activity</fullName>
    </submittedName>
</protein>
<feature type="compositionally biased region" description="Polar residues" evidence="2">
    <location>
        <begin position="170"/>
        <end position="184"/>
    </location>
</feature>
<feature type="compositionally biased region" description="Basic residues" evidence="2">
    <location>
        <begin position="325"/>
        <end position="341"/>
    </location>
</feature>
<evidence type="ECO:0000313" key="3">
    <source>
        <dbReference type="EMBL" id="VWO94905.1"/>
    </source>
</evidence>
<accession>A0A5K1JTD6</accession>
<dbReference type="EMBL" id="LR724325">
    <property type="protein sequence ID" value="VWO94905.1"/>
    <property type="molecule type" value="Genomic_DNA"/>
</dbReference>
<sequence length="371" mass="40159">MPSSSSSSSVSVSDALTNLSKAATVALNAVQGAHDQVYVEAERARAERDDALRALHDAQLDAKDLEGREERWKAALDKSDLTIKHQSETITQLRSEVQTWKTQLTRLEESSRQEIDGWKEQYLRAEHERARLSARIEELIAGQLAWNAAAHAYTAPYTPRIGYAEIPEPSASSSGLTTKRASTSHARRAPGTPRANGHAPTLDDDDDVPLTSVRKPKTNTNRNVSQPERRSRAAASPSRAPTARRRENAAAADVPQASGSRATPRTPAGAQPSAAPRTQLIRRVTAVVDVKEEDDDDAEGLDDLDSAASGSMYDPDERPPAAAGSRRRRGSTASGRSKRSRREFDEEDDDDDHSVDEVGEAHGDDGGECGG</sequence>
<feature type="compositionally biased region" description="Acidic residues" evidence="2">
    <location>
        <begin position="291"/>
        <end position="305"/>
    </location>
</feature>
<dbReference type="AlphaFoldDB" id="A0A5K1JTD6"/>
<proteinExistence type="predicted"/>
<organism evidence="3">
    <name type="scientific">Ganoderma boninense</name>
    <dbReference type="NCBI Taxonomy" id="34458"/>
    <lineage>
        <taxon>Eukaryota</taxon>
        <taxon>Fungi</taxon>
        <taxon>Dikarya</taxon>
        <taxon>Basidiomycota</taxon>
        <taxon>Agaricomycotina</taxon>
        <taxon>Agaricomycetes</taxon>
        <taxon>Polyporales</taxon>
        <taxon>Polyporaceae</taxon>
        <taxon>Ganoderma</taxon>
    </lineage>
</organism>
<name>A0A5K1JTD6_9APHY</name>
<feature type="compositionally biased region" description="Acidic residues" evidence="2">
    <location>
        <begin position="345"/>
        <end position="354"/>
    </location>
</feature>
<feature type="coiled-coil region" evidence="1">
    <location>
        <begin position="41"/>
        <end position="135"/>
    </location>
</feature>
<feature type="region of interest" description="Disordered" evidence="2">
    <location>
        <begin position="168"/>
        <end position="371"/>
    </location>
</feature>
<evidence type="ECO:0000256" key="2">
    <source>
        <dbReference type="SAM" id="MobiDB-lite"/>
    </source>
</evidence>
<feature type="compositionally biased region" description="Basic and acidic residues" evidence="2">
    <location>
        <begin position="355"/>
        <end position="365"/>
    </location>
</feature>